<comment type="caution">
    <text evidence="1">The sequence shown here is derived from an EMBL/GenBank/DDBJ whole genome shotgun (WGS) entry which is preliminary data.</text>
</comment>
<dbReference type="EMBL" id="JAZGQO010000010">
    <property type="protein sequence ID" value="KAK6176043.1"/>
    <property type="molecule type" value="Genomic_DNA"/>
</dbReference>
<keyword evidence="2" id="KW-1185">Reference proteome</keyword>
<accession>A0AAN8JHX4</accession>
<dbReference type="AlphaFoldDB" id="A0AAN8JHX4"/>
<dbReference type="Proteomes" id="UP001347796">
    <property type="component" value="Unassembled WGS sequence"/>
</dbReference>
<dbReference type="PANTHER" id="PTHR46704:SF1">
    <property type="entry name" value="TELOMERE LENGTH REGULATION PROTEIN TEL2 HOMOLOG"/>
    <property type="match status" value="1"/>
</dbReference>
<proteinExistence type="predicted"/>
<dbReference type="Gene3D" id="3.40.50.1010">
    <property type="entry name" value="5'-nuclease"/>
    <property type="match status" value="1"/>
</dbReference>
<evidence type="ECO:0000313" key="2">
    <source>
        <dbReference type="Proteomes" id="UP001347796"/>
    </source>
</evidence>
<sequence length="497" mass="56020">MLPYLAAAGHNLYTKSAHVYLSHMHDIETKYPEVHAHFMQGHHVVRRSDRLWAGLSTDLAIEQVLMRSVKSTGGLTRGRGMGEAQRTQWLLAMPTCAEYNNVMQYVTGAGYKSSDQHVESTGTRKEKDHRDILILNAFLKDRNPFTEDKSLRNTETGMVANEDANTDKAKEIGDKIIVSMSEQSVTNFSFKKKNFAITLDAKRPSNTIITQTPHVDPQLMFQRLTTAGQENLNDMTELFKYELSSFPSSMFESNRLLRQATKSTLADAIWNSGKCHATELPTSDITHVIDGGSLLHRVPWTKGHTFSELCSKYVDLVKKNFRTPTVVLDGYNNHSIKDITHIRHNKGIVSNTVTFTKSMLLRVKKETFLANDANKQRFVLLLKETLIENGIEAVQATDDADLLIVQTAVDKSDTKEVVVFGEDTDLLVLLIHHAKQNLKRIYFTSDKQATTKANKIWDISKTKSLIGEDLCYQLPFIHAITGCDTTSRLFGISNNLR</sequence>
<gene>
    <name evidence="1" type="ORF">SNE40_014405</name>
</gene>
<evidence type="ECO:0000313" key="1">
    <source>
        <dbReference type="EMBL" id="KAK6176043.1"/>
    </source>
</evidence>
<protein>
    <submittedName>
        <fullName evidence="1">Uncharacterized protein</fullName>
    </submittedName>
</protein>
<name>A0AAN8JHX4_PATCE</name>
<dbReference type="PANTHER" id="PTHR46704">
    <property type="entry name" value="CXC DOMAIN-CONTAINING PROTEIN-RELATED"/>
    <property type="match status" value="1"/>
</dbReference>
<organism evidence="1 2">
    <name type="scientific">Patella caerulea</name>
    <name type="common">Rayed Mediterranean limpet</name>
    <dbReference type="NCBI Taxonomy" id="87958"/>
    <lineage>
        <taxon>Eukaryota</taxon>
        <taxon>Metazoa</taxon>
        <taxon>Spiralia</taxon>
        <taxon>Lophotrochozoa</taxon>
        <taxon>Mollusca</taxon>
        <taxon>Gastropoda</taxon>
        <taxon>Patellogastropoda</taxon>
        <taxon>Patelloidea</taxon>
        <taxon>Patellidae</taxon>
        <taxon>Patella</taxon>
    </lineage>
</organism>
<reference evidence="1 2" key="1">
    <citation type="submission" date="2024-01" db="EMBL/GenBank/DDBJ databases">
        <title>The genome of the rayed Mediterranean limpet Patella caerulea (Linnaeus, 1758).</title>
        <authorList>
            <person name="Anh-Thu Weber A."/>
            <person name="Halstead-Nussloch G."/>
        </authorList>
    </citation>
    <scope>NUCLEOTIDE SEQUENCE [LARGE SCALE GENOMIC DNA]</scope>
    <source>
        <strain evidence="1">AATW-2023a</strain>
        <tissue evidence="1">Whole specimen</tissue>
    </source>
</reference>